<dbReference type="Pfam" id="PF12872">
    <property type="entry name" value="OST-HTH"/>
    <property type="match status" value="1"/>
</dbReference>
<dbReference type="PANTHER" id="PTHR35811:SF1">
    <property type="entry name" value="HTH OST-TYPE DOMAIN-CONTAINING PROTEIN"/>
    <property type="match status" value="1"/>
</dbReference>
<sequence>MIIDERRERKIAVLIDAENVSARYIKLILDEASNYGIVTYKRLYGDFQIPSVKNWMKNLQEYAITPVFQYNYTHGKNASDSALIIDAMDILYSGNVDGFCIVTSDSDFTKLVLRLRESGMTVVGMGEQKTPPALVAACETFKFLDILYRQETKKNTAKKKQNAKKSRVQKTAAAGPALAETAETAENAENEILPSGVAAENEEKGNIPDLDEMEKEVISIIDNFAGDDGWVDLSELGDNLPKRVPGFDPRNYGCAKLRPFIEKFDSLEIRSAQNPHNAILTVIYVRVKQEASEEEEREQNSVNDAETVPEKAAEAKAAAAVKSAASGKIAESEEAPETPEEYKKEVFAGGTDGTPEAAPAETESPQEMVSKKNIESVKKLQRKRKIRKPRKTTGKKAASKDDAAGDTMGDPEKRNSPDPE</sequence>
<organism evidence="3 4">
    <name type="scientific">[Clostridium] aminophilum</name>
    <dbReference type="NCBI Taxonomy" id="1526"/>
    <lineage>
        <taxon>Bacteria</taxon>
        <taxon>Bacillati</taxon>
        <taxon>Bacillota</taxon>
        <taxon>Clostridia</taxon>
        <taxon>Lachnospirales</taxon>
        <taxon>Lachnospiraceae</taxon>
    </lineage>
</organism>
<dbReference type="EMBL" id="FOIL01000017">
    <property type="protein sequence ID" value="SET40967.1"/>
    <property type="molecule type" value="Genomic_DNA"/>
</dbReference>
<accession>A0A1I0E716</accession>
<dbReference type="OrthoDB" id="9783963at2"/>
<feature type="domain" description="HTH OST-type" evidence="2">
    <location>
        <begin position="209"/>
        <end position="284"/>
    </location>
</feature>
<feature type="region of interest" description="Disordered" evidence="1">
    <location>
        <begin position="324"/>
        <end position="420"/>
    </location>
</feature>
<evidence type="ECO:0000313" key="3">
    <source>
        <dbReference type="EMBL" id="SET40967.1"/>
    </source>
</evidence>
<dbReference type="CDD" id="cd11297">
    <property type="entry name" value="PIN_LabA-like_N_1"/>
    <property type="match status" value="1"/>
</dbReference>
<dbReference type="InterPro" id="IPR025605">
    <property type="entry name" value="OST-HTH/LOTUS_dom"/>
</dbReference>
<dbReference type="AlphaFoldDB" id="A0A1I0E716"/>
<protein>
    <submittedName>
        <fullName evidence="3">Uncharacterized conserved protein, LabA/DUF88 family</fullName>
    </submittedName>
</protein>
<reference evidence="3 4" key="1">
    <citation type="submission" date="2016-10" db="EMBL/GenBank/DDBJ databases">
        <authorList>
            <person name="de Groot N.N."/>
        </authorList>
    </citation>
    <scope>NUCLEOTIDE SEQUENCE [LARGE SCALE GENOMIC DNA]</scope>
    <source>
        <strain evidence="3 4">KH1P1</strain>
    </source>
</reference>
<dbReference type="InterPro" id="IPR041966">
    <property type="entry name" value="LOTUS-like"/>
</dbReference>
<gene>
    <name evidence="3" type="ORF">SAMN04487771_10174</name>
</gene>
<feature type="compositionally biased region" description="Basic and acidic residues" evidence="1">
    <location>
        <begin position="410"/>
        <end position="420"/>
    </location>
</feature>
<dbReference type="PANTHER" id="PTHR35811">
    <property type="entry name" value="SLR1870 PROTEIN"/>
    <property type="match status" value="1"/>
</dbReference>
<evidence type="ECO:0000256" key="1">
    <source>
        <dbReference type="SAM" id="MobiDB-lite"/>
    </source>
</evidence>
<name>A0A1I0E716_9FIRM</name>
<evidence type="ECO:0000259" key="2">
    <source>
        <dbReference type="PROSITE" id="PS51644"/>
    </source>
</evidence>
<feature type="compositionally biased region" description="Basic residues" evidence="1">
    <location>
        <begin position="155"/>
        <end position="168"/>
    </location>
</feature>
<dbReference type="PROSITE" id="PS51644">
    <property type="entry name" value="HTH_OST"/>
    <property type="match status" value="1"/>
</dbReference>
<dbReference type="Pfam" id="PF01936">
    <property type="entry name" value="NYN"/>
    <property type="match status" value="1"/>
</dbReference>
<feature type="region of interest" description="Disordered" evidence="1">
    <location>
        <begin position="293"/>
        <end position="312"/>
    </location>
</feature>
<dbReference type="Gene3D" id="3.40.50.1010">
    <property type="entry name" value="5'-nuclease"/>
    <property type="match status" value="1"/>
</dbReference>
<dbReference type="CDD" id="cd10146">
    <property type="entry name" value="LabA_like_C"/>
    <property type="match status" value="1"/>
</dbReference>
<dbReference type="RefSeq" id="WP_074649311.1">
    <property type="nucleotide sequence ID" value="NZ_FOIL01000017.1"/>
</dbReference>
<dbReference type="InterPro" id="IPR021139">
    <property type="entry name" value="NYN"/>
</dbReference>
<feature type="compositionally biased region" description="Basic residues" evidence="1">
    <location>
        <begin position="379"/>
        <end position="394"/>
    </location>
</feature>
<feature type="region of interest" description="Disordered" evidence="1">
    <location>
        <begin position="155"/>
        <end position="178"/>
    </location>
</feature>
<feature type="compositionally biased region" description="Basic and acidic residues" evidence="1">
    <location>
        <begin position="369"/>
        <end position="378"/>
    </location>
</feature>
<proteinExistence type="predicted"/>
<dbReference type="Gene3D" id="3.30.420.610">
    <property type="entry name" value="LOTUS domain-like"/>
    <property type="match status" value="1"/>
</dbReference>
<dbReference type="Proteomes" id="UP000199820">
    <property type="component" value="Unassembled WGS sequence"/>
</dbReference>
<dbReference type="GO" id="GO:0004540">
    <property type="term" value="F:RNA nuclease activity"/>
    <property type="evidence" value="ECO:0007669"/>
    <property type="project" value="InterPro"/>
</dbReference>
<evidence type="ECO:0000313" key="4">
    <source>
        <dbReference type="Proteomes" id="UP000199820"/>
    </source>
</evidence>
<keyword evidence="4" id="KW-1185">Reference proteome</keyword>